<protein>
    <submittedName>
        <fullName evidence="1">Uncharacterized protein</fullName>
    </submittedName>
</protein>
<proteinExistence type="predicted"/>
<reference evidence="1" key="1">
    <citation type="submission" date="2019-03" db="EMBL/GenBank/DDBJ databases">
        <authorList>
            <person name="Mank J."/>
            <person name="Almeida P."/>
        </authorList>
    </citation>
    <scope>NUCLEOTIDE SEQUENCE</scope>
    <source>
        <strain evidence="1">78183</strain>
    </source>
</reference>
<organism evidence="1">
    <name type="scientific">Salix viminalis</name>
    <name type="common">Common osier</name>
    <name type="synonym">Basket willow</name>
    <dbReference type="NCBI Taxonomy" id="40686"/>
    <lineage>
        <taxon>Eukaryota</taxon>
        <taxon>Viridiplantae</taxon>
        <taxon>Streptophyta</taxon>
        <taxon>Embryophyta</taxon>
        <taxon>Tracheophyta</taxon>
        <taxon>Spermatophyta</taxon>
        <taxon>Magnoliopsida</taxon>
        <taxon>eudicotyledons</taxon>
        <taxon>Gunneridae</taxon>
        <taxon>Pentapetalae</taxon>
        <taxon>rosids</taxon>
        <taxon>fabids</taxon>
        <taxon>Malpighiales</taxon>
        <taxon>Salicaceae</taxon>
        <taxon>Saliceae</taxon>
        <taxon>Salix</taxon>
    </lineage>
</organism>
<dbReference type="AlphaFoldDB" id="A0A6N2L4S5"/>
<evidence type="ECO:0000313" key="1">
    <source>
        <dbReference type="EMBL" id="VFU35949.1"/>
    </source>
</evidence>
<dbReference type="EMBL" id="CAADRP010001112">
    <property type="protein sequence ID" value="VFU35949.1"/>
    <property type="molecule type" value="Genomic_DNA"/>
</dbReference>
<accession>A0A6N2L4S5</accession>
<name>A0A6N2L4S5_SALVM</name>
<sequence length="77" mass="8934">MPLELDIVTLSVLSWNLTSAELHDDRQGVVSLDNLEITRNFKVVRIRDEDHNITNDYISNPFTMQWLQLPPAPVREC</sequence>
<gene>
    <name evidence="1" type="ORF">SVIM_LOCUS179406</name>
</gene>